<keyword evidence="1" id="KW-0175">Coiled coil</keyword>
<evidence type="ECO:0000259" key="3">
    <source>
        <dbReference type="Pfam" id="PF14082"/>
    </source>
</evidence>
<dbReference type="RefSeq" id="WP_073168874.1">
    <property type="nucleotide sequence ID" value="NZ_FRDA01000009.1"/>
</dbReference>
<dbReference type="Proteomes" id="UP000183983">
    <property type="component" value="Unassembled WGS sequence"/>
</dbReference>
<feature type="coiled-coil region" evidence="1">
    <location>
        <begin position="555"/>
        <end position="582"/>
    </location>
</feature>
<evidence type="ECO:0000256" key="2">
    <source>
        <dbReference type="SAM" id="MobiDB-lite"/>
    </source>
</evidence>
<dbReference type="InterPro" id="IPR025359">
    <property type="entry name" value="SduA_C"/>
</dbReference>
<dbReference type="EMBL" id="FRDA01000009">
    <property type="protein sequence ID" value="SHN14453.1"/>
    <property type="molecule type" value="Genomic_DNA"/>
</dbReference>
<dbReference type="OrthoDB" id="7031958at2"/>
<evidence type="ECO:0000313" key="4">
    <source>
        <dbReference type="EMBL" id="SHN14453.1"/>
    </source>
</evidence>
<evidence type="ECO:0000313" key="5">
    <source>
        <dbReference type="Proteomes" id="UP000183983"/>
    </source>
</evidence>
<sequence length="583" mass="66277">MSPVIDHRQAMDEFESMLIPVSFRSKISDQICPESTPTLRNPITLKGQKSQNREKNVARKKAPSSQKPRQEGVKEQALHDMIVKHPFLLHTPELFAGGLYLKSLLNKLPLPSHLITDFVYISVQGPIVKITLVEIEKSSKAVFHDKLLSQYRLRSEAEAAVNQVKGWKDTLRHDVMRKCLLCNLKPLFEGYPLPIFSPDGSVTPLAIIEISYMLVVGSEMPRTRAHQDLIDRLYLDESIILMTFPMMMELVRNRPEVKNVLKLGTKGIRMETLGDQNALHPIASVLSLAVGPTEDPYSVRSAGLGWTGSDTRYRDGAFHPASVKAIFYRSGGLCEKPGCSQPVVVGDKVAGGLSAIYNVIDEDSDVSTFGDTRHVALTCEKHHFRLNGDDRYTLGKVHPLGEAMMMRGPYRPKLDAQATTFSSAFKASVIKDILSLVEVDSTKEPGLAGHLSDWLCAVRSLYMHPQRLLASIVENQFMRQDFGWCIRDRALLDRDWRYSFLHGARLIRINHFAHVGYEIEANFFDEAFIDRLKRIFDDRASWALQALCQGDGNALHHHLKQSRKEREEREKQEEEIRNWRRRW</sequence>
<dbReference type="AlphaFoldDB" id="A0A1M7PC63"/>
<feature type="region of interest" description="Disordered" evidence="2">
    <location>
        <begin position="32"/>
        <end position="74"/>
    </location>
</feature>
<feature type="domain" description="Shedu protein SduA C-terminal" evidence="3">
    <location>
        <begin position="74"/>
        <end position="244"/>
    </location>
</feature>
<gene>
    <name evidence="4" type="ORF">SAMN05216593_109196</name>
</gene>
<accession>A0A1M7PC63</accession>
<evidence type="ECO:0000256" key="1">
    <source>
        <dbReference type="SAM" id="Coils"/>
    </source>
</evidence>
<protein>
    <recommendedName>
        <fullName evidence="3">Shedu protein SduA C-terminal domain-containing protein</fullName>
    </recommendedName>
</protein>
<name>A0A1M7PC63_9PSED</name>
<proteinExistence type="predicted"/>
<dbReference type="Pfam" id="PF14082">
    <property type="entry name" value="SduA_C"/>
    <property type="match status" value="1"/>
</dbReference>
<reference evidence="4 5" key="1">
    <citation type="submission" date="2016-11" db="EMBL/GenBank/DDBJ databases">
        <authorList>
            <person name="Jaros S."/>
            <person name="Januszkiewicz K."/>
            <person name="Wedrychowicz H."/>
        </authorList>
    </citation>
    <scope>NUCLEOTIDE SEQUENCE [LARGE SCALE GENOMIC DNA]</scope>
    <source>
        <strain evidence="4 5">LMG 26898</strain>
    </source>
</reference>
<organism evidence="4 5">
    <name type="scientific">Pseudomonas asturiensis</name>
    <dbReference type="NCBI Taxonomy" id="1190415"/>
    <lineage>
        <taxon>Bacteria</taxon>
        <taxon>Pseudomonadati</taxon>
        <taxon>Pseudomonadota</taxon>
        <taxon>Gammaproteobacteria</taxon>
        <taxon>Pseudomonadales</taxon>
        <taxon>Pseudomonadaceae</taxon>
        <taxon>Pseudomonas</taxon>
    </lineage>
</organism>